<gene>
    <name evidence="1" type="ORF">ABW06_23180</name>
</gene>
<comment type="caution">
    <text evidence="1">The sequence shown here is derived from an EMBL/GenBank/DDBJ whole genome shotgun (WGS) entry which is preliminary data.</text>
</comment>
<proteinExistence type="predicted"/>
<evidence type="ECO:0000313" key="2">
    <source>
        <dbReference type="Proteomes" id="UP000036196"/>
    </source>
</evidence>
<dbReference type="AlphaFoldDB" id="A0A0J5KU41"/>
<dbReference type="EMBL" id="LDZF01000035">
    <property type="protein sequence ID" value="KMK11066.1"/>
    <property type="molecule type" value="Genomic_DNA"/>
</dbReference>
<organism evidence="1 2">
    <name type="scientific">Pluralibacter gergoviae</name>
    <name type="common">Enterobacter gergoviae</name>
    <dbReference type="NCBI Taxonomy" id="61647"/>
    <lineage>
        <taxon>Bacteria</taxon>
        <taxon>Pseudomonadati</taxon>
        <taxon>Pseudomonadota</taxon>
        <taxon>Gammaproteobacteria</taxon>
        <taxon>Enterobacterales</taxon>
        <taxon>Enterobacteriaceae</taxon>
        <taxon>Pluralibacter</taxon>
    </lineage>
</organism>
<reference evidence="1 2" key="1">
    <citation type="submission" date="2015-05" db="EMBL/GenBank/DDBJ databases">
        <title>Genome sequences of Pluralibacter gergoviae.</title>
        <authorList>
            <person name="Greninger A.L."/>
            <person name="Miller S."/>
        </authorList>
    </citation>
    <scope>NUCLEOTIDE SEQUENCE [LARGE SCALE GENOMIC DNA]</scope>
    <source>
        <strain evidence="1 2">JS81F13</strain>
    </source>
</reference>
<accession>A0A0J5KU41</accession>
<name>A0A0J5KU41_PLUGE</name>
<protein>
    <submittedName>
        <fullName evidence="1">Uncharacterized protein</fullName>
    </submittedName>
</protein>
<dbReference type="RefSeq" id="WP_017901263.1">
    <property type="nucleotide sequence ID" value="NZ_LDZF01000035.1"/>
</dbReference>
<evidence type="ECO:0000313" key="1">
    <source>
        <dbReference type="EMBL" id="KMK11066.1"/>
    </source>
</evidence>
<dbReference type="Proteomes" id="UP000036196">
    <property type="component" value="Unassembled WGS sequence"/>
</dbReference>
<sequence length="167" mass="18325">MKLTLRIAALTIVCMSLSQTALAASYSAEDQEQLTLECLLTNNKYASAFIAQDSAGYALGTQSAPTAELNLVTNQPGVNAYYNSQMIAGGSLYWIRVVKGPYEYIVYDKEQHGDMSGVVVTKKGKRIFHKDCKEPIKVGTQNDGSIFSRFAQEDTEGDRIIDLINKA</sequence>
<keyword evidence="2" id="KW-1185">Reference proteome</keyword>
<dbReference type="PATRIC" id="fig|61647.15.peg.3542"/>